<dbReference type="PANTHER" id="PTHR43630">
    <property type="entry name" value="POLY-BETA-1,6-N-ACETYL-D-GLUCOSAMINE SYNTHASE"/>
    <property type="match status" value="1"/>
</dbReference>
<dbReference type="InterPro" id="IPR001173">
    <property type="entry name" value="Glyco_trans_2-like"/>
</dbReference>
<keyword evidence="3 5" id="KW-0808">Transferase</keyword>
<sequence length="264" mass="29881">MLDSIVAQTIKPNQVLIVNDNSTDGSQEIIDGYSSNHSFITSIHNISEDTHIPGAKIINAFYKGFETITEDFDLIGKFDADLILPNDYFEKIIALFKEDEKVGIAGGNLYIKENDTWVFEAISEKTKVRGPIKLYRKACFEQIGGLKKSIGWDTVDGMLAQFHGWIISTDTTAHVKHLKSTGEKYIKTALFKQGEAFYKMRYSKNLARIAALKLAIAKNDFSAYFNCMRGFDNAKKTSLKRIVTKEEGDFINKTRWQGIKKKIL</sequence>
<evidence type="ECO:0000256" key="3">
    <source>
        <dbReference type="ARBA" id="ARBA00022679"/>
    </source>
</evidence>
<dbReference type="SUPFAM" id="SSF53448">
    <property type="entry name" value="Nucleotide-diphospho-sugar transferases"/>
    <property type="match status" value="1"/>
</dbReference>
<reference evidence="5 6" key="1">
    <citation type="submission" date="2019-08" db="EMBL/GenBank/DDBJ databases">
        <title>Draft genome sequence of Ulvibacter marinus type strain NBRC 109484.</title>
        <authorList>
            <person name="Kawano K."/>
            <person name="Ushijima N."/>
            <person name="Kihara M."/>
            <person name="Itoh H."/>
        </authorList>
    </citation>
    <scope>NUCLEOTIDE SEQUENCE [LARGE SCALE GENOMIC DNA]</scope>
    <source>
        <strain evidence="5 6">NBRC 109484</strain>
    </source>
</reference>
<organism evidence="5 6">
    <name type="scientific">Patiriisocius marinus</name>
    <dbReference type="NCBI Taxonomy" id="1397112"/>
    <lineage>
        <taxon>Bacteria</taxon>
        <taxon>Pseudomonadati</taxon>
        <taxon>Bacteroidota</taxon>
        <taxon>Flavobacteriia</taxon>
        <taxon>Flavobacteriales</taxon>
        <taxon>Flavobacteriaceae</taxon>
        <taxon>Patiriisocius</taxon>
    </lineage>
</organism>
<dbReference type="Proteomes" id="UP000326509">
    <property type="component" value="Unassembled WGS sequence"/>
</dbReference>
<dbReference type="GO" id="GO:0016757">
    <property type="term" value="F:glycosyltransferase activity"/>
    <property type="evidence" value="ECO:0007669"/>
    <property type="project" value="UniProtKB-KW"/>
</dbReference>
<evidence type="ECO:0000313" key="5">
    <source>
        <dbReference type="EMBL" id="GER57923.1"/>
    </source>
</evidence>
<comment type="similarity">
    <text evidence="1">Belongs to the glycosyltransferase 2 family.</text>
</comment>
<accession>A0A5J4IWW1</accession>
<keyword evidence="6" id="KW-1185">Reference proteome</keyword>
<dbReference type="PANTHER" id="PTHR43630:SF1">
    <property type="entry name" value="POLY-BETA-1,6-N-ACETYL-D-GLUCOSAMINE SYNTHASE"/>
    <property type="match status" value="1"/>
</dbReference>
<proteinExistence type="inferred from homology"/>
<dbReference type="AlphaFoldDB" id="A0A5J4IWW1"/>
<dbReference type="CDD" id="cd00761">
    <property type="entry name" value="Glyco_tranf_GTA_type"/>
    <property type="match status" value="1"/>
</dbReference>
<feature type="domain" description="Glycosyltransferase 2-like" evidence="4">
    <location>
        <begin position="2"/>
        <end position="124"/>
    </location>
</feature>
<evidence type="ECO:0000313" key="6">
    <source>
        <dbReference type="Proteomes" id="UP000326509"/>
    </source>
</evidence>
<keyword evidence="2" id="KW-0328">Glycosyltransferase</keyword>
<evidence type="ECO:0000259" key="4">
    <source>
        <dbReference type="Pfam" id="PF00535"/>
    </source>
</evidence>
<dbReference type="Gene3D" id="3.90.550.10">
    <property type="entry name" value="Spore Coat Polysaccharide Biosynthesis Protein SpsA, Chain A"/>
    <property type="match status" value="1"/>
</dbReference>
<evidence type="ECO:0000256" key="1">
    <source>
        <dbReference type="ARBA" id="ARBA00006739"/>
    </source>
</evidence>
<dbReference type="Pfam" id="PF00535">
    <property type="entry name" value="Glycos_transf_2"/>
    <property type="match status" value="1"/>
</dbReference>
<dbReference type="InterPro" id="IPR029044">
    <property type="entry name" value="Nucleotide-diphossugar_trans"/>
</dbReference>
<dbReference type="EMBL" id="BKCG01000001">
    <property type="protein sequence ID" value="GER57923.1"/>
    <property type="molecule type" value="Genomic_DNA"/>
</dbReference>
<protein>
    <submittedName>
        <fullName evidence="5">Glycosyl transferase family 2</fullName>
    </submittedName>
</protein>
<gene>
    <name evidence="5" type="ORF">ULMA_00310</name>
</gene>
<evidence type="ECO:0000256" key="2">
    <source>
        <dbReference type="ARBA" id="ARBA00022676"/>
    </source>
</evidence>
<comment type="caution">
    <text evidence="5">The sequence shown here is derived from an EMBL/GenBank/DDBJ whole genome shotgun (WGS) entry which is preliminary data.</text>
</comment>
<name>A0A5J4IWW1_9FLAO</name>